<sequence>MARFEVLMARKQAFSKEAIAEVVAGDPDGMGIEALQRAFPDASRRSLQRYLAALTDEGVLVAEGSARARRYVAAGAREDGLPPAAATGPAGLPLSPAGIRVREVVRRPPAQRRPVGYRREFLDGYRPNRTHYLPASLRAQLHRLGRSPAQGRPAGTYARQVLDRLLIDLSWASSRLEGNTYSRLDTQNLIQFGQLPAGKDQLEAQMILNHKAAIEMLVEQAEEIGFNRYTVQNLHALLAENLLPDAAAGGRPRRTEVAISGSVYAPLAIPQQIEDCFDLLLAKAGAIEDPFEQAFFAMVHLPYLQPFDDINKRTSRLAANVPLIRNNLSPLSFVDVPEDLYIEGALGVYELNRIELLRDVFAWAYERSCQRYTVLRDALPAPDPLRLRHREAIRALVSDIVAQGVRRNDPGRIRQLAAALVDPEDVGDVVALATNELHQLHEGNIARYRLRPSQFREWLAVQE</sequence>
<dbReference type="Gene3D" id="1.10.3290.10">
    <property type="entry name" value="Fido-like domain"/>
    <property type="match status" value="1"/>
</dbReference>
<keyword evidence="3" id="KW-1185">Reference proteome</keyword>
<reference evidence="2 3" key="1">
    <citation type="submission" date="2024-07" db="EMBL/GenBank/DDBJ databases">
        <title>Luteimonas salilacus sp. nov., isolated from the shore soil of Salt Lake in Tibet of China.</title>
        <authorList>
            <person name="Zhang X."/>
            <person name="Li A."/>
        </authorList>
    </citation>
    <scope>NUCLEOTIDE SEQUENCE [LARGE SCALE GENOMIC DNA]</scope>
    <source>
        <strain evidence="2 3">B3-2-R+30</strain>
    </source>
</reference>
<evidence type="ECO:0000313" key="2">
    <source>
        <dbReference type="EMBL" id="MEZ0474629.1"/>
    </source>
</evidence>
<name>A0ABV4HPG4_9GAMM</name>
<dbReference type="Proteomes" id="UP001566331">
    <property type="component" value="Unassembled WGS sequence"/>
</dbReference>
<comment type="caution">
    <text evidence="2">The sequence shown here is derived from an EMBL/GenBank/DDBJ whole genome shotgun (WGS) entry which is preliminary data.</text>
</comment>
<dbReference type="PROSITE" id="PS51459">
    <property type="entry name" value="FIDO"/>
    <property type="match status" value="1"/>
</dbReference>
<proteinExistence type="predicted"/>
<dbReference type="PANTHER" id="PTHR13504">
    <property type="entry name" value="FIDO DOMAIN-CONTAINING PROTEIN DDB_G0283145"/>
    <property type="match status" value="1"/>
</dbReference>
<dbReference type="InterPro" id="IPR036597">
    <property type="entry name" value="Fido-like_dom_sf"/>
</dbReference>
<dbReference type="InterPro" id="IPR040198">
    <property type="entry name" value="Fido_containing"/>
</dbReference>
<dbReference type="RefSeq" id="WP_370563948.1">
    <property type="nucleotide sequence ID" value="NZ_JBFWIB010000005.1"/>
</dbReference>
<accession>A0ABV4HPG4</accession>
<evidence type="ECO:0000313" key="3">
    <source>
        <dbReference type="Proteomes" id="UP001566331"/>
    </source>
</evidence>
<dbReference type="PANTHER" id="PTHR13504:SF38">
    <property type="entry name" value="FIDO DOMAIN-CONTAINING PROTEIN"/>
    <property type="match status" value="1"/>
</dbReference>
<dbReference type="SUPFAM" id="SSF140931">
    <property type="entry name" value="Fic-like"/>
    <property type="match status" value="1"/>
</dbReference>
<dbReference type="Pfam" id="PF02661">
    <property type="entry name" value="Fic"/>
    <property type="match status" value="1"/>
</dbReference>
<protein>
    <submittedName>
        <fullName evidence="2">Fic family protein</fullName>
    </submittedName>
</protein>
<organism evidence="2 3">
    <name type="scientific">Luteimonas salinilitoris</name>
    <dbReference type="NCBI Taxonomy" id="3237697"/>
    <lineage>
        <taxon>Bacteria</taxon>
        <taxon>Pseudomonadati</taxon>
        <taxon>Pseudomonadota</taxon>
        <taxon>Gammaproteobacteria</taxon>
        <taxon>Lysobacterales</taxon>
        <taxon>Lysobacteraceae</taxon>
        <taxon>Luteimonas</taxon>
    </lineage>
</organism>
<feature type="domain" description="Fido" evidence="1">
    <location>
        <begin position="226"/>
        <end position="366"/>
    </location>
</feature>
<gene>
    <name evidence="2" type="ORF">AB6713_08355</name>
</gene>
<evidence type="ECO:0000259" key="1">
    <source>
        <dbReference type="PROSITE" id="PS51459"/>
    </source>
</evidence>
<dbReference type="EMBL" id="JBFWIC010000008">
    <property type="protein sequence ID" value="MEZ0474629.1"/>
    <property type="molecule type" value="Genomic_DNA"/>
</dbReference>
<dbReference type="InterPro" id="IPR003812">
    <property type="entry name" value="Fido"/>
</dbReference>